<dbReference type="EMBL" id="CP049057">
    <property type="protein sequence ID" value="QIE60413.1"/>
    <property type="molecule type" value="Genomic_DNA"/>
</dbReference>
<feature type="chain" id="PRO_5026133286" description="Peptidase S74 domain-containing protein" evidence="2">
    <location>
        <begin position="19"/>
        <end position="519"/>
    </location>
</feature>
<protein>
    <recommendedName>
        <fullName evidence="3">Peptidase S74 domain-containing protein</fullName>
    </recommendedName>
</protein>
<dbReference type="KEGG" id="mgel:G5B37_12825"/>
<dbReference type="InterPro" id="IPR011049">
    <property type="entry name" value="Serralysin-like_metalloprot_C"/>
</dbReference>
<dbReference type="InterPro" id="IPR036388">
    <property type="entry name" value="WH-like_DNA-bd_sf"/>
</dbReference>
<evidence type="ECO:0000256" key="2">
    <source>
        <dbReference type="SAM" id="SignalP"/>
    </source>
</evidence>
<evidence type="ECO:0000259" key="3">
    <source>
        <dbReference type="PROSITE" id="PS51688"/>
    </source>
</evidence>
<keyword evidence="2" id="KW-0732">Signal</keyword>
<proteinExistence type="predicted"/>
<organism evidence="4 5">
    <name type="scientific">Rasiella rasia</name>
    <dbReference type="NCBI Taxonomy" id="2744027"/>
    <lineage>
        <taxon>Bacteria</taxon>
        <taxon>Pseudomonadati</taxon>
        <taxon>Bacteroidota</taxon>
        <taxon>Flavobacteriia</taxon>
        <taxon>Flavobacteriales</taxon>
        <taxon>Flavobacteriaceae</taxon>
        <taxon>Rasiella</taxon>
    </lineage>
</organism>
<dbReference type="InterPro" id="IPR030392">
    <property type="entry name" value="S74_ICA"/>
</dbReference>
<dbReference type="Proteomes" id="UP000505306">
    <property type="component" value="Chromosome"/>
</dbReference>
<feature type="signal peptide" evidence="2">
    <location>
        <begin position="1"/>
        <end position="18"/>
    </location>
</feature>
<dbReference type="PROSITE" id="PS51688">
    <property type="entry name" value="ICA"/>
    <property type="match status" value="1"/>
</dbReference>
<dbReference type="AlphaFoldDB" id="A0A6G6GPQ7"/>
<evidence type="ECO:0000313" key="5">
    <source>
        <dbReference type="Proteomes" id="UP000505306"/>
    </source>
</evidence>
<evidence type="ECO:0000313" key="4">
    <source>
        <dbReference type="EMBL" id="QIE60413.1"/>
    </source>
</evidence>
<accession>A0A6G6GPQ7</accession>
<feature type="domain" description="Peptidase S74" evidence="3">
    <location>
        <begin position="397"/>
        <end position="494"/>
    </location>
</feature>
<dbReference type="Gene3D" id="2.150.10.10">
    <property type="entry name" value="Serralysin-like metalloprotease, C-terminal"/>
    <property type="match status" value="1"/>
</dbReference>
<reference evidence="4 5" key="1">
    <citation type="submission" date="2020-02" db="EMBL/GenBank/DDBJ databases">
        <title>Complete genome sequence of Flavobacteriaceae bacterium.</title>
        <authorList>
            <person name="Kim S.-J."/>
            <person name="Kim Y.-S."/>
            <person name="Kim K.-H."/>
        </authorList>
    </citation>
    <scope>NUCLEOTIDE SEQUENCE [LARGE SCALE GENOMIC DNA]</scope>
    <source>
        <strain evidence="4 5">RR4-40</strain>
    </source>
</reference>
<dbReference type="Gene3D" id="1.10.10.10">
    <property type="entry name" value="Winged helix-like DNA-binding domain superfamily/Winged helix DNA-binding domain"/>
    <property type="match status" value="1"/>
</dbReference>
<feature type="coiled-coil region" evidence="1">
    <location>
        <begin position="480"/>
        <end position="514"/>
    </location>
</feature>
<keyword evidence="5" id="KW-1185">Reference proteome</keyword>
<dbReference type="RefSeq" id="WP_164680426.1">
    <property type="nucleotide sequence ID" value="NZ_CP049057.1"/>
</dbReference>
<keyword evidence="1" id="KW-0175">Coiled coil</keyword>
<gene>
    <name evidence="4" type="ORF">G5B37_12825</name>
</gene>
<sequence>MKQLFLLFALITTTSTFAQVGINTTSPNAIVEIKSSSETNPTITDGILIPRMDVFPPNPTVNQDGMLIYISGDDPSPIPDEEGYYYWDFPTLSWIPFSVKRINDLQDGRSDWVGSNYNGASVYLGNLAGANDDGTSNRSVGIGQSALQNNTAGTGNTAIGHSALFNMTIGQANTAIGRNAMFSSTNANGNTAIGFAAMYNNTEGSNNLAIGSETLQEITDQDFNTAIGFKALQAAVSDGNTAIGANALENLTTGSNNMSFGYSSLSNLTTGSNNLNIGNLGLSSLTGGESNNIAIGIFTGFNNSGDNNIYLGNTSGSNFINATARSGGIFLGNGSGQTETSSNRLYIENSASSTPLIGGDFALDRVGINRDLSLLTNTFEVEGEASKTTVGAWLGNSDRRLKKNIETIKGNEALAKISKLRGVTYQWNDTETGNKRPTTIQYGFIAQEIMEVFPNKVSKDVQGYYQTAYGDYDAIFVQAIKELIKLTHEQKQEIKTLKEQNDVFEMRLKKLEAAMPIKK</sequence>
<evidence type="ECO:0000256" key="1">
    <source>
        <dbReference type="SAM" id="Coils"/>
    </source>
</evidence>
<name>A0A6G6GPQ7_9FLAO</name>
<dbReference type="Pfam" id="PF13884">
    <property type="entry name" value="Peptidase_S74"/>
    <property type="match status" value="1"/>
</dbReference>